<organism evidence="1 2">
    <name type="scientific">Pleurodeles waltl</name>
    <name type="common">Iberian ribbed newt</name>
    <dbReference type="NCBI Taxonomy" id="8319"/>
    <lineage>
        <taxon>Eukaryota</taxon>
        <taxon>Metazoa</taxon>
        <taxon>Chordata</taxon>
        <taxon>Craniata</taxon>
        <taxon>Vertebrata</taxon>
        <taxon>Euteleostomi</taxon>
        <taxon>Amphibia</taxon>
        <taxon>Batrachia</taxon>
        <taxon>Caudata</taxon>
        <taxon>Salamandroidea</taxon>
        <taxon>Salamandridae</taxon>
        <taxon>Pleurodelinae</taxon>
        <taxon>Pleurodeles</taxon>
    </lineage>
</organism>
<sequence length="87" mass="9424">MVLGFDEEIMHGVAGAAGRPVEHCGTPQQKQMARQKALKQTLSLEPDKPEVKHKGHMVSVAVEAKKLITTGEAFLHKGIYVMDMGVG</sequence>
<dbReference type="Proteomes" id="UP001066276">
    <property type="component" value="Chromosome 2_2"/>
</dbReference>
<gene>
    <name evidence="1" type="ORF">NDU88_000986</name>
</gene>
<name>A0AAV7UU17_PLEWA</name>
<dbReference type="EMBL" id="JANPWB010000004">
    <property type="protein sequence ID" value="KAJ1191670.1"/>
    <property type="molecule type" value="Genomic_DNA"/>
</dbReference>
<protein>
    <submittedName>
        <fullName evidence="1">Uncharacterized protein</fullName>
    </submittedName>
</protein>
<accession>A0AAV7UU17</accession>
<dbReference type="AlphaFoldDB" id="A0AAV7UU17"/>
<proteinExistence type="predicted"/>
<evidence type="ECO:0000313" key="2">
    <source>
        <dbReference type="Proteomes" id="UP001066276"/>
    </source>
</evidence>
<comment type="caution">
    <text evidence="1">The sequence shown here is derived from an EMBL/GenBank/DDBJ whole genome shotgun (WGS) entry which is preliminary data.</text>
</comment>
<keyword evidence="2" id="KW-1185">Reference proteome</keyword>
<reference evidence="1" key="1">
    <citation type="journal article" date="2022" name="bioRxiv">
        <title>Sequencing and chromosome-scale assembly of the giantPleurodeles waltlgenome.</title>
        <authorList>
            <person name="Brown T."/>
            <person name="Elewa A."/>
            <person name="Iarovenko S."/>
            <person name="Subramanian E."/>
            <person name="Araus A.J."/>
            <person name="Petzold A."/>
            <person name="Susuki M."/>
            <person name="Suzuki K.-i.T."/>
            <person name="Hayashi T."/>
            <person name="Toyoda A."/>
            <person name="Oliveira C."/>
            <person name="Osipova E."/>
            <person name="Leigh N.D."/>
            <person name="Simon A."/>
            <person name="Yun M.H."/>
        </authorList>
    </citation>
    <scope>NUCLEOTIDE SEQUENCE</scope>
    <source>
        <strain evidence="1">20211129_DDA</strain>
        <tissue evidence="1">Liver</tissue>
    </source>
</reference>
<evidence type="ECO:0000313" key="1">
    <source>
        <dbReference type="EMBL" id="KAJ1191670.1"/>
    </source>
</evidence>